<dbReference type="Pfam" id="PF01988">
    <property type="entry name" value="VIT1"/>
    <property type="match status" value="1"/>
</dbReference>
<dbReference type="PANTHER" id="PTHR31851">
    <property type="entry name" value="FE(2+)/MN(2+) TRANSPORTER PCL1"/>
    <property type="match status" value="1"/>
</dbReference>
<dbReference type="InterPro" id="IPR008217">
    <property type="entry name" value="Ccc1_fam"/>
</dbReference>
<evidence type="ECO:0000259" key="6">
    <source>
        <dbReference type="Pfam" id="PF02915"/>
    </source>
</evidence>
<feature type="transmembrane region" description="Helical" evidence="5">
    <location>
        <begin position="289"/>
        <end position="312"/>
    </location>
</feature>
<organism evidence="7 8">
    <name type="scientific">Rhizomicrobium electricum</name>
    <dbReference type="NCBI Taxonomy" id="480070"/>
    <lineage>
        <taxon>Bacteria</taxon>
        <taxon>Pseudomonadati</taxon>
        <taxon>Pseudomonadota</taxon>
        <taxon>Alphaproteobacteria</taxon>
        <taxon>Micropepsales</taxon>
        <taxon>Micropepsaceae</taxon>
        <taxon>Rhizomicrobium</taxon>
    </lineage>
</organism>
<dbReference type="CDD" id="cd02433">
    <property type="entry name" value="Nodulin-21_like_2"/>
    <property type="match status" value="1"/>
</dbReference>
<comment type="caution">
    <text evidence="7">The sequence shown here is derived from an EMBL/GenBank/DDBJ whole genome shotgun (WGS) entry which is preliminary data.</text>
</comment>
<dbReference type="InterPro" id="IPR009078">
    <property type="entry name" value="Ferritin-like_SF"/>
</dbReference>
<protein>
    <recommendedName>
        <fullName evidence="6">Rubrerythrin diiron-binding domain-containing protein</fullName>
    </recommendedName>
</protein>
<dbReference type="Pfam" id="PF02915">
    <property type="entry name" value="Rubrerythrin"/>
    <property type="match status" value="1"/>
</dbReference>
<evidence type="ECO:0000256" key="1">
    <source>
        <dbReference type="ARBA" id="ARBA00004127"/>
    </source>
</evidence>
<evidence type="ECO:0000313" key="8">
    <source>
        <dbReference type="Proteomes" id="UP001499951"/>
    </source>
</evidence>
<dbReference type="Gene3D" id="1.20.1260.10">
    <property type="match status" value="1"/>
</dbReference>
<keyword evidence="8" id="KW-1185">Reference proteome</keyword>
<proteinExistence type="predicted"/>
<keyword evidence="3 5" id="KW-1133">Transmembrane helix</keyword>
<keyword evidence="2 5" id="KW-0812">Transmembrane</keyword>
<evidence type="ECO:0000256" key="5">
    <source>
        <dbReference type="SAM" id="Phobius"/>
    </source>
</evidence>
<gene>
    <name evidence="7" type="ORF">GCM10008942_10380</name>
</gene>
<name>A0ABN1EDK5_9PROT</name>
<evidence type="ECO:0000256" key="4">
    <source>
        <dbReference type="ARBA" id="ARBA00023136"/>
    </source>
</evidence>
<evidence type="ECO:0000256" key="2">
    <source>
        <dbReference type="ARBA" id="ARBA00022692"/>
    </source>
</evidence>
<feature type="transmembrane region" description="Helical" evidence="5">
    <location>
        <begin position="355"/>
        <end position="375"/>
    </location>
</feature>
<feature type="transmembrane region" description="Helical" evidence="5">
    <location>
        <begin position="319"/>
        <end position="343"/>
    </location>
</feature>
<accession>A0ABN1EDK5</accession>
<keyword evidence="4 5" id="KW-0472">Membrane</keyword>
<dbReference type="EMBL" id="BAAADD010000002">
    <property type="protein sequence ID" value="GAA0563870.1"/>
    <property type="molecule type" value="Genomic_DNA"/>
</dbReference>
<feature type="domain" description="Rubrerythrin diiron-binding" evidence="6">
    <location>
        <begin position="12"/>
        <end position="65"/>
    </location>
</feature>
<dbReference type="InterPro" id="IPR003251">
    <property type="entry name" value="Rr_diiron-bd_dom"/>
</dbReference>
<sequence>MAEQNPQTRYTANIQGEVDSAALYRALADAEQNPQLAGIYKKLADVEDEHAAFWARELEKIGHAAPSLKPSLRSRILAFMARRFGPGLVLPTINAQERMDSGSYDNQSEAVAGGLPQAERSHARIINALAGEKSGPLESGTLARLEGRHRGLGGNALRAAVLGANDGLVSNMSLVMGVAGAVANSHVVLLTGLAGLAAGACSMAMGEWLSVATARESFERQIATEAEELAQVPEEEAAELALIYQAKGLPEETARTMANQLIANKDSALDTLAREELGIDPSELGGSPWTAAATSFGLFVSGAIFPILPFIFGMSGYQAVLASLGVSGLALMTIGGATALFTGGSMVRLALRSLAFGYGAAAITFAIGKLVGVTVGG</sequence>
<comment type="subcellular location">
    <subcellularLocation>
        <location evidence="1">Endomembrane system</location>
        <topology evidence="1">Multi-pass membrane protein</topology>
    </subcellularLocation>
</comment>
<reference evidence="7 8" key="1">
    <citation type="journal article" date="2019" name="Int. J. Syst. Evol. Microbiol.">
        <title>The Global Catalogue of Microorganisms (GCM) 10K type strain sequencing project: providing services to taxonomists for standard genome sequencing and annotation.</title>
        <authorList>
            <consortium name="The Broad Institute Genomics Platform"/>
            <consortium name="The Broad Institute Genome Sequencing Center for Infectious Disease"/>
            <person name="Wu L."/>
            <person name="Ma J."/>
        </authorList>
    </citation>
    <scope>NUCLEOTIDE SEQUENCE [LARGE SCALE GENOMIC DNA]</scope>
    <source>
        <strain evidence="7 8">JCM 15089</strain>
    </source>
</reference>
<dbReference type="SUPFAM" id="SSF47240">
    <property type="entry name" value="Ferritin-like"/>
    <property type="match status" value="1"/>
</dbReference>
<evidence type="ECO:0000313" key="7">
    <source>
        <dbReference type="EMBL" id="GAA0563870.1"/>
    </source>
</evidence>
<dbReference type="Proteomes" id="UP001499951">
    <property type="component" value="Unassembled WGS sequence"/>
</dbReference>
<evidence type="ECO:0000256" key="3">
    <source>
        <dbReference type="ARBA" id="ARBA00022989"/>
    </source>
</evidence>
<dbReference type="InterPro" id="IPR012347">
    <property type="entry name" value="Ferritin-like"/>
</dbReference>
<dbReference type="RefSeq" id="WP_166932717.1">
    <property type="nucleotide sequence ID" value="NZ_BAAADD010000002.1"/>
</dbReference>